<organism evidence="2 3">
    <name type="scientific">Trichonephila clavata</name>
    <name type="common">Joro spider</name>
    <name type="synonym">Nephila clavata</name>
    <dbReference type="NCBI Taxonomy" id="2740835"/>
    <lineage>
        <taxon>Eukaryota</taxon>
        <taxon>Metazoa</taxon>
        <taxon>Ecdysozoa</taxon>
        <taxon>Arthropoda</taxon>
        <taxon>Chelicerata</taxon>
        <taxon>Arachnida</taxon>
        <taxon>Araneae</taxon>
        <taxon>Araneomorphae</taxon>
        <taxon>Entelegynae</taxon>
        <taxon>Araneoidea</taxon>
        <taxon>Nephilidae</taxon>
        <taxon>Trichonephila</taxon>
    </lineage>
</organism>
<protein>
    <recommendedName>
        <fullName evidence="4">Secreted protein</fullName>
    </recommendedName>
</protein>
<dbReference type="AlphaFoldDB" id="A0A8X6LFW4"/>
<dbReference type="Proteomes" id="UP000887116">
    <property type="component" value="Unassembled WGS sequence"/>
</dbReference>
<name>A0A8X6LFW4_TRICU</name>
<feature type="chain" id="PRO_5036505128" description="Secreted protein" evidence="1">
    <location>
        <begin position="19"/>
        <end position="107"/>
    </location>
</feature>
<reference evidence="2" key="1">
    <citation type="submission" date="2020-07" db="EMBL/GenBank/DDBJ databases">
        <title>Multicomponent nature underlies the extraordinary mechanical properties of spider dragline silk.</title>
        <authorList>
            <person name="Kono N."/>
            <person name="Nakamura H."/>
            <person name="Mori M."/>
            <person name="Yoshida Y."/>
            <person name="Ohtoshi R."/>
            <person name="Malay A.D."/>
            <person name="Moran D.A.P."/>
            <person name="Tomita M."/>
            <person name="Numata K."/>
            <person name="Arakawa K."/>
        </authorList>
    </citation>
    <scope>NUCLEOTIDE SEQUENCE</scope>
</reference>
<comment type="caution">
    <text evidence="2">The sequence shown here is derived from an EMBL/GenBank/DDBJ whole genome shotgun (WGS) entry which is preliminary data.</text>
</comment>
<evidence type="ECO:0000256" key="1">
    <source>
        <dbReference type="SAM" id="SignalP"/>
    </source>
</evidence>
<evidence type="ECO:0000313" key="3">
    <source>
        <dbReference type="Proteomes" id="UP000887116"/>
    </source>
</evidence>
<feature type="signal peptide" evidence="1">
    <location>
        <begin position="1"/>
        <end position="18"/>
    </location>
</feature>
<dbReference type="EMBL" id="BMAO01026079">
    <property type="protein sequence ID" value="GFR06892.1"/>
    <property type="molecule type" value="Genomic_DNA"/>
</dbReference>
<keyword evidence="3" id="KW-1185">Reference proteome</keyword>
<evidence type="ECO:0008006" key="4">
    <source>
        <dbReference type="Google" id="ProtNLM"/>
    </source>
</evidence>
<accession>A0A8X6LFW4</accession>
<keyword evidence="1" id="KW-0732">Signal</keyword>
<gene>
    <name evidence="2" type="ORF">TNCT_8291</name>
</gene>
<proteinExistence type="predicted"/>
<evidence type="ECO:0000313" key="2">
    <source>
        <dbReference type="EMBL" id="GFR06892.1"/>
    </source>
</evidence>
<sequence>MVIRRFALIMSSIFPTLASEVAVRVRPALATKTLISWCPLRYVGCRPCASALLDLTPGSLFLEPALFLIGYELSVYSLAVPAVADPLYGGPLLASNSWSPFDYPIVL</sequence>